<gene>
    <name evidence="4" type="ORF">E6W99_11515</name>
</gene>
<keyword evidence="3" id="KW-0119">Carbohydrate metabolism</keyword>
<name>A0A4S4C256_9BACI</name>
<proteinExistence type="inferred from homology"/>
<dbReference type="Gene3D" id="3.30.420.40">
    <property type="match status" value="2"/>
</dbReference>
<dbReference type="InterPro" id="IPR043129">
    <property type="entry name" value="ATPase_NBD"/>
</dbReference>
<organism evidence="4 5">
    <name type="scientific">Metabacillus sediminilitoris</name>
    <dbReference type="NCBI Taxonomy" id="2567941"/>
    <lineage>
        <taxon>Bacteria</taxon>
        <taxon>Bacillati</taxon>
        <taxon>Bacillota</taxon>
        <taxon>Bacilli</taxon>
        <taxon>Bacillales</taxon>
        <taxon>Bacillaceae</taxon>
        <taxon>Metabacillus</taxon>
    </lineage>
</organism>
<dbReference type="InterPro" id="IPR036390">
    <property type="entry name" value="WH_DNA-bd_sf"/>
</dbReference>
<keyword evidence="3" id="KW-0859">Xylose metabolism</keyword>
<dbReference type="SUPFAM" id="SSF53067">
    <property type="entry name" value="Actin-like ATPase domain"/>
    <property type="match status" value="1"/>
</dbReference>
<sequence length="413" mass="45459">MLNLPYEMREGVKCVMNLFRKGNKELIKELNRSFVIDMVRLKGKISRTEIAKETGLGLSTITNIIDELIKENLVSEIGTGDSHGGRKPVLLKFNGDFGVVAGMKIEPQQVKMCLSNLEGKILHKHQFSYTHNEANRLAKVIIDELDSFMKQNECATKLVGIGIATPGLVDRESNEVIYSPILKVEHGDLKPIGQHFDVPLLIDNDANVFALAEKWIGQGRDYRNFIGVTVGAGVGAGIVIDNMLFRGDFGGAGELGHITIYQGDRHCYCGQRGCLELYASDAYIVNEAERMVSIGVPTVLASFTPITPESIVIAAQSGDTYAQELLVKQGENLALGIKNMVHLFNPEAIILGGEGLREGEFLLKGIQKELAVHFFVKHPRKLQFQTSQLGGDVWLIGACALVVSHLFRVPIYN</sequence>
<comment type="caution">
    <text evidence="4">The sequence shown here is derived from an EMBL/GenBank/DDBJ whole genome shotgun (WGS) entry which is preliminary data.</text>
</comment>
<evidence type="ECO:0000256" key="3">
    <source>
        <dbReference type="ARBA" id="ARBA00022629"/>
    </source>
</evidence>
<dbReference type="Proteomes" id="UP000310334">
    <property type="component" value="Unassembled WGS sequence"/>
</dbReference>
<dbReference type="PANTHER" id="PTHR18964">
    <property type="entry name" value="ROK (REPRESSOR, ORF, KINASE) FAMILY"/>
    <property type="match status" value="1"/>
</dbReference>
<dbReference type="GO" id="GO:0042732">
    <property type="term" value="P:D-xylose metabolic process"/>
    <property type="evidence" value="ECO:0007669"/>
    <property type="project" value="UniProtKB-KW"/>
</dbReference>
<evidence type="ECO:0000256" key="2">
    <source>
        <dbReference type="ARBA" id="ARBA00006479"/>
    </source>
</evidence>
<keyword evidence="5" id="KW-1185">Reference proteome</keyword>
<dbReference type="Gene3D" id="1.10.10.10">
    <property type="entry name" value="Winged helix-like DNA-binding domain superfamily/Winged helix DNA-binding domain"/>
    <property type="match status" value="1"/>
</dbReference>
<protein>
    <submittedName>
        <fullName evidence="4">ROK family transcriptional regulator</fullName>
    </submittedName>
</protein>
<dbReference type="Pfam" id="PF00480">
    <property type="entry name" value="ROK"/>
    <property type="match status" value="1"/>
</dbReference>
<reference evidence="4 5" key="1">
    <citation type="submission" date="2019-04" db="EMBL/GenBank/DDBJ databases">
        <title>Bacillus sediminilitoris sp. nov., isolated from a tidal flat sediment on the East China Sea.</title>
        <authorList>
            <person name="Wei Y."/>
            <person name="Mao H."/>
            <person name="Fang J."/>
        </authorList>
    </citation>
    <scope>NUCLEOTIDE SEQUENCE [LARGE SCALE GENOMIC DNA]</scope>
    <source>
        <strain evidence="4 5">DSL-17</strain>
    </source>
</reference>
<dbReference type="InterPro" id="IPR000600">
    <property type="entry name" value="ROK"/>
</dbReference>
<evidence type="ECO:0000256" key="1">
    <source>
        <dbReference type="ARBA" id="ARBA00002486"/>
    </source>
</evidence>
<dbReference type="AlphaFoldDB" id="A0A4S4C256"/>
<evidence type="ECO:0000313" key="5">
    <source>
        <dbReference type="Proteomes" id="UP000310334"/>
    </source>
</evidence>
<comment type="function">
    <text evidence="1">Transcriptional repressor of xylose-utilizing enzymes.</text>
</comment>
<dbReference type="EMBL" id="SSNT01000008">
    <property type="protein sequence ID" value="THF79642.1"/>
    <property type="molecule type" value="Genomic_DNA"/>
</dbReference>
<dbReference type="OrthoDB" id="9796533at2"/>
<dbReference type="PANTHER" id="PTHR18964:SF149">
    <property type="entry name" value="BIFUNCTIONAL UDP-N-ACETYLGLUCOSAMINE 2-EPIMERASE_N-ACETYLMANNOSAMINE KINASE"/>
    <property type="match status" value="1"/>
</dbReference>
<dbReference type="InterPro" id="IPR036388">
    <property type="entry name" value="WH-like_DNA-bd_sf"/>
</dbReference>
<evidence type="ECO:0000313" key="4">
    <source>
        <dbReference type="EMBL" id="THF79642.1"/>
    </source>
</evidence>
<dbReference type="PROSITE" id="PS01125">
    <property type="entry name" value="ROK"/>
    <property type="match status" value="1"/>
</dbReference>
<comment type="similarity">
    <text evidence="2">Belongs to the ROK (NagC/XylR) family.</text>
</comment>
<dbReference type="SUPFAM" id="SSF46785">
    <property type="entry name" value="Winged helix' DNA-binding domain"/>
    <property type="match status" value="1"/>
</dbReference>
<accession>A0A4S4C256</accession>
<dbReference type="InterPro" id="IPR049874">
    <property type="entry name" value="ROK_cs"/>
</dbReference>